<reference evidence="1" key="1">
    <citation type="submission" date="2021-06" db="EMBL/GenBank/DDBJ databases">
        <authorList>
            <person name="Kallberg Y."/>
            <person name="Tangrot J."/>
            <person name="Rosling A."/>
        </authorList>
    </citation>
    <scope>NUCLEOTIDE SEQUENCE</scope>
    <source>
        <strain evidence="1">MA461A</strain>
    </source>
</reference>
<accession>A0ACA9SQU4</accession>
<evidence type="ECO:0000313" key="1">
    <source>
        <dbReference type="EMBL" id="CAG8846635.1"/>
    </source>
</evidence>
<proteinExistence type="predicted"/>
<sequence length="40" mass="4492">SDTNMIIINDDNDTGNLESSISNEDKMLILQENSFMNTDV</sequence>
<keyword evidence="2" id="KW-1185">Reference proteome</keyword>
<organism evidence="1 2">
    <name type="scientific">Racocetra persica</name>
    <dbReference type="NCBI Taxonomy" id="160502"/>
    <lineage>
        <taxon>Eukaryota</taxon>
        <taxon>Fungi</taxon>
        <taxon>Fungi incertae sedis</taxon>
        <taxon>Mucoromycota</taxon>
        <taxon>Glomeromycotina</taxon>
        <taxon>Glomeromycetes</taxon>
        <taxon>Diversisporales</taxon>
        <taxon>Gigasporaceae</taxon>
        <taxon>Racocetra</taxon>
    </lineage>
</organism>
<gene>
    <name evidence="1" type="ORF">RPERSI_LOCUS34243</name>
</gene>
<dbReference type="EMBL" id="CAJVQC010152229">
    <property type="protein sequence ID" value="CAG8846635.1"/>
    <property type="molecule type" value="Genomic_DNA"/>
</dbReference>
<dbReference type="Proteomes" id="UP000789920">
    <property type="component" value="Unassembled WGS sequence"/>
</dbReference>
<feature type="non-terminal residue" evidence="1">
    <location>
        <position position="1"/>
    </location>
</feature>
<comment type="caution">
    <text evidence="1">The sequence shown here is derived from an EMBL/GenBank/DDBJ whole genome shotgun (WGS) entry which is preliminary data.</text>
</comment>
<feature type="non-terminal residue" evidence="1">
    <location>
        <position position="40"/>
    </location>
</feature>
<name>A0ACA9SQU4_9GLOM</name>
<evidence type="ECO:0000313" key="2">
    <source>
        <dbReference type="Proteomes" id="UP000789920"/>
    </source>
</evidence>
<protein>
    <submittedName>
        <fullName evidence="1">12381_t:CDS:1</fullName>
    </submittedName>
</protein>